<evidence type="ECO:0000256" key="15">
    <source>
        <dbReference type="ARBA" id="ARBA00023128"/>
    </source>
</evidence>
<dbReference type="Pfam" id="PF08152">
    <property type="entry name" value="GUCT"/>
    <property type="match status" value="1"/>
</dbReference>
<dbReference type="InterPro" id="IPR059027">
    <property type="entry name" value="DD_DDX21-DDX50"/>
</dbReference>
<evidence type="ECO:0000256" key="14">
    <source>
        <dbReference type="ARBA" id="ARBA00022884"/>
    </source>
</evidence>
<keyword evidence="9" id="KW-0677">Repeat</keyword>
<dbReference type="GO" id="GO:0016787">
    <property type="term" value="F:hydrolase activity"/>
    <property type="evidence" value="ECO:0007669"/>
    <property type="project" value="UniProtKB-KW"/>
</dbReference>
<feature type="compositionally biased region" description="Gly residues" evidence="19">
    <location>
        <begin position="626"/>
        <end position="657"/>
    </location>
</feature>
<keyword evidence="16" id="KW-0804">Transcription</keyword>
<dbReference type="GO" id="GO:0003724">
    <property type="term" value="F:RNA helicase activity"/>
    <property type="evidence" value="ECO:0007669"/>
    <property type="project" value="UniProtKB-EC"/>
</dbReference>
<comment type="subcellular location">
    <subcellularLocation>
        <location evidence="2">Cytoplasm</location>
        <location evidence="2">Cytosol</location>
    </subcellularLocation>
    <subcellularLocation>
        <location evidence="1">Mitochondrion</location>
    </subcellularLocation>
    <subcellularLocation>
        <location evidence="3">Nucleus</location>
        <location evidence="3">Nucleolus</location>
    </subcellularLocation>
    <subcellularLocation>
        <location evidence="4">Nucleus</location>
        <location evidence="4">Nucleoplasm</location>
    </subcellularLocation>
</comment>
<keyword evidence="11" id="KW-0378">Hydrolase</keyword>
<dbReference type="AlphaFoldDB" id="A0AAX7U2E4"/>
<dbReference type="Gene3D" id="3.40.50.300">
    <property type="entry name" value="P-loop containing nucleotide triphosphate hydrolases"/>
    <property type="match status" value="2"/>
</dbReference>
<keyword evidence="13" id="KW-0067">ATP-binding</keyword>
<evidence type="ECO:0000256" key="8">
    <source>
        <dbReference type="ARBA" id="ARBA00022552"/>
    </source>
</evidence>
<dbReference type="CDD" id="cd18787">
    <property type="entry name" value="SF2_C_DEAD"/>
    <property type="match status" value="1"/>
</dbReference>
<keyword evidence="17" id="KW-0539">Nucleus</keyword>
<dbReference type="GO" id="GO:0005829">
    <property type="term" value="C:cytosol"/>
    <property type="evidence" value="ECO:0007669"/>
    <property type="project" value="UniProtKB-SubCell"/>
</dbReference>
<evidence type="ECO:0000256" key="2">
    <source>
        <dbReference type="ARBA" id="ARBA00004514"/>
    </source>
</evidence>
<keyword evidence="7" id="KW-0963">Cytoplasm</keyword>
<sequence>KKLKKQQQLEEQEDPDCEPPAPKKKKKKDKLAADQVNEDLDEATDMNMNGNSNGVETSKKKTKKSTEEQTDTEVSEETPEQKEGAFSNFRISKVTIDKLKARGVSYLFDIQVKTFNHVYDGEDVIAQARTGTGKTFSFAIPLVEKLQKDSVDMARGRPPKVLVLTPTRELAIQVAKDFKDIAKRVSIACFYGGSSYNPQIDAIRNGIDILVGTPGRIKDHIQNNKLNLTKVKHVVLDEVDQMLDMGFAEQVEEILGSSYKKDADTNPQTLLFSATCPPWVYEVAKKYMRPNCKHIDLIGKKTQKAATTVEHLAITCHWSQRAAVIGDVIQVYSGSHGRTIVFCETKKEANELSMNASIKQSTQSLHGDIPQKQREMTLKGFRNGAFEVLVATNVAARGLDIPEVDLVVQCSPPKDVESYIHRSGRTGRAGRTGVCICFYQRKEEDQLRYVENKAGITFRRVGVPTANDIIKSSSKDAVRFLDSVPVAAIGYFRASAEKLIEERGAVDALAAALAHISGATSLEQRSLLNSDAGFSTMQLVCSQEMHNLGYAWRTIKEQLGEEIENHIHRMTFLKGRTVSVASETWQDGRRWQLTVATELPELEEKQFSNRGDRGFGSGNRGDRGGFRGGRGRSFGGNGGRGNGFRNGGSGGGYGNNRGGHKRTFNQAFDY</sequence>
<reference evidence="22" key="2">
    <citation type="submission" date="2025-08" db="UniProtKB">
        <authorList>
            <consortium name="Ensembl"/>
        </authorList>
    </citation>
    <scope>IDENTIFICATION</scope>
</reference>
<dbReference type="SUPFAM" id="SSF52540">
    <property type="entry name" value="P-loop containing nucleoside triphosphate hydrolases"/>
    <property type="match status" value="1"/>
</dbReference>
<proteinExistence type="inferred from homology"/>
<feature type="region of interest" description="Disordered" evidence="19">
    <location>
        <begin position="602"/>
        <end position="670"/>
    </location>
</feature>
<evidence type="ECO:0000256" key="9">
    <source>
        <dbReference type="ARBA" id="ARBA00022737"/>
    </source>
</evidence>
<dbReference type="InterPro" id="IPR035979">
    <property type="entry name" value="RBD_domain_sf"/>
</dbReference>
<dbReference type="PROSITE" id="PS51194">
    <property type="entry name" value="HELICASE_CTER"/>
    <property type="match status" value="1"/>
</dbReference>
<dbReference type="GO" id="GO:0006364">
    <property type="term" value="P:rRNA processing"/>
    <property type="evidence" value="ECO:0007669"/>
    <property type="project" value="UniProtKB-KW"/>
</dbReference>
<dbReference type="PANTHER" id="PTHR47959:SF19">
    <property type="entry name" value="NUCLEOLAR RNA HELICASE 2-A"/>
    <property type="match status" value="1"/>
</dbReference>
<evidence type="ECO:0000256" key="13">
    <source>
        <dbReference type="ARBA" id="ARBA00022840"/>
    </source>
</evidence>
<evidence type="ECO:0000259" key="20">
    <source>
        <dbReference type="PROSITE" id="PS51192"/>
    </source>
</evidence>
<dbReference type="CDD" id="cd12936">
    <property type="entry name" value="GUCT_RHII_Gualpha_beta"/>
    <property type="match status" value="1"/>
</dbReference>
<keyword evidence="15" id="KW-0496">Mitochondrion</keyword>
<dbReference type="FunFam" id="3.40.50.300:FF:001168">
    <property type="entry name" value="nucleolar RNA helicase 2"/>
    <property type="match status" value="1"/>
</dbReference>
<keyword evidence="23" id="KW-1185">Reference proteome</keyword>
<evidence type="ECO:0000256" key="6">
    <source>
        <dbReference type="ARBA" id="ARBA00012552"/>
    </source>
</evidence>
<reference evidence="22" key="3">
    <citation type="submission" date="2025-09" db="UniProtKB">
        <authorList>
            <consortium name="Ensembl"/>
        </authorList>
    </citation>
    <scope>IDENTIFICATION</scope>
</reference>
<evidence type="ECO:0000256" key="19">
    <source>
        <dbReference type="SAM" id="MobiDB-lite"/>
    </source>
</evidence>
<comment type="catalytic activity">
    <reaction evidence="18">
        <text>ATP + H2O = ADP + phosphate + H(+)</text>
        <dbReference type="Rhea" id="RHEA:13065"/>
        <dbReference type="ChEBI" id="CHEBI:15377"/>
        <dbReference type="ChEBI" id="CHEBI:15378"/>
        <dbReference type="ChEBI" id="CHEBI:30616"/>
        <dbReference type="ChEBI" id="CHEBI:43474"/>
        <dbReference type="ChEBI" id="CHEBI:456216"/>
        <dbReference type="EC" id="3.6.4.13"/>
    </reaction>
    <physiologicalReaction direction="left-to-right" evidence="18">
        <dbReference type="Rhea" id="RHEA:13066"/>
    </physiologicalReaction>
</comment>
<evidence type="ECO:0000313" key="23">
    <source>
        <dbReference type="Proteomes" id="UP000265100"/>
    </source>
</evidence>
<dbReference type="InterPro" id="IPR001650">
    <property type="entry name" value="Helicase_C-like"/>
</dbReference>
<evidence type="ECO:0000256" key="5">
    <source>
        <dbReference type="ARBA" id="ARBA00006517"/>
    </source>
</evidence>
<name>A0AAX7U2E4_ASTCA</name>
<dbReference type="Pfam" id="PF00271">
    <property type="entry name" value="Helicase_C"/>
    <property type="match status" value="1"/>
</dbReference>
<keyword evidence="12" id="KW-0347">Helicase</keyword>
<dbReference type="Gene3D" id="3.30.70.2280">
    <property type="match status" value="1"/>
</dbReference>
<evidence type="ECO:0000313" key="22">
    <source>
        <dbReference type="Ensembl" id="ENSACLP00000059701.1"/>
    </source>
</evidence>
<dbReference type="PANTHER" id="PTHR47959">
    <property type="entry name" value="ATP-DEPENDENT RNA HELICASE RHLE-RELATED"/>
    <property type="match status" value="1"/>
</dbReference>
<dbReference type="GO" id="GO:0005730">
    <property type="term" value="C:nucleolus"/>
    <property type="evidence" value="ECO:0007669"/>
    <property type="project" value="UniProtKB-SubCell"/>
</dbReference>
<dbReference type="GeneTree" id="ENSGT00940000155043"/>
<evidence type="ECO:0000256" key="1">
    <source>
        <dbReference type="ARBA" id="ARBA00004173"/>
    </source>
</evidence>
<feature type="compositionally biased region" description="Polar residues" evidence="19">
    <location>
        <begin position="46"/>
        <end position="55"/>
    </location>
</feature>
<dbReference type="InterPro" id="IPR050079">
    <property type="entry name" value="DEAD_box_RNA_helicase"/>
</dbReference>
<evidence type="ECO:0000259" key="21">
    <source>
        <dbReference type="PROSITE" id="PS51194"/>
    </source>
</evidence>
<reference evidence="22" key="1">
    <citation type="submission" date="2018-05" db="EMBL/GenBank/DDBJ databases">
        <authorList>
            <person name="Datahose"/>
        </authorList>
    </citation>
    <scope>NUCLEOTIDE SEQUENCE</scope>
</reference>
<dbReference type="GO" id="GO:0005524">
    <property type="term" value="F:ATP binding"/>
    <property type="evidence" value="ECO:0007669"/>
    <property type="project" value="UniProtKB-KW"/>
</dbReference>
<dbReference type="FunFam" id="3.40.50.300:FF:000666">
    <property type="entry name" value="ATP-dependent RNA helicase DDX50"/>
    <property type="match status" value="1"/>
</dbReference>
<dbReference type="InterPro" id="IPR027417">
    <property type="entry name" value="P-loop_NTPase"/>
</dbReference>
<evidence type="ECO:0000256" key="11">
    <source>
        <dbReference type="ARBA" id="ARBA00022801"/>
    </source>
</evidence>
<evidence type="ECO:0000256" key="17">
    <source>
        <dbReference type="ARBA" id="ARBA00023242"/>
    </source>
</evidence>
<dbReference type="SMART" id="SM00490">
    <property type="entry name" value="HELICc"/>
    <property type="match status" value="1"/>
</dbReference>
<dbReference type="EC" id="3.6.4.13" evidence="6"/>
<dbReference type="InterPro" id="IPR012562">
    <property type="entry name" value="GUCT"/>
</dbReference>
<keyword evidence="8" id="KW-0698">rRNA processing</keyword>
<dbReference type="GO" id="GO:0005654">
    <property type="term" value="C:nucleoplasm"/>
    <property type="evidence" value="ECO:0007669"/>
    <property type="project" value="UniProtKB-SubCell"/>
</dbReference>
<protein>
    <recommendedName>
        <fullName evidence="6">RNA helicase</fullName>
        <ecNumber evidence="6">3.6.4.13</ecNumber>
    </recommendedName>
</protein>
<dbReference type="SUPFAM" id="SSF54928">
    <property type="entry name" value="RNA-binding domain, RBD"/>
    <property type="match status" value="1"/>
</dbReference>
<dbReference type="InterPro" id="IPR011545">
    <property type="entry name" value="DEAD/DEAH_box_helicase_dom"/>
</dbReference>
<dbReference type="Pfam" id="PF26142">
    <property type="entry name" value="DD_DDX21-DDX50"/>
    <property type="match status" value="1"/>
</dbReference>
<evidence type="ECO:0000256" key="10">
    <source>
        <dbReference type="ARBA" id="ARBA00022741"/>
    </source>
</evidence>
<dbReference type="Proteomes" id="UP000265100">
    <property type="component" value="Chromosome 1"/>
</dbReference>
<dbReference type="GO" id="GO:0003723">
    <property type="term" value="F:RNA binding"/>
    <property type="evidence" value="ECO:0007669"/>
    <property type="project" value="UniProtKB-KW"/>
</dbReference>
<feature type="compositionally biased region" description="Basic and acidic residues" evidence="19">
    <location>
        <begin position="602"/>
        <end position="613"/>
    </location>
</feature>
<evidence type="ECO:0000256" key="4">
    <source>
        <dbReference type="ARBA" id="ARBA00004642"/>
    </source>
</evidence>
<organism evidence="22 23">
    <name type="scientific">Astatotilapia calliptera</name>
    <name type="common">Eastern happy</name>
    <name type="synonym">Chromis callipterus</name>
    <dbReference type="NCBI Taxonomy" id="8154"/>
    <lineage>
        <taxon>Eukaryota</taxon>
        <taxon>Metazoa</taxon>
        <taxon>Chordata</taxon>
        <taxon>Craniata</taxon>
        <taxon>Vertebrata</taxon>
        <taxon>Euteleostomi</taxon>
        <taxon>Actinopterygii</taxon>
        <taxon>Neopterygii</taxon>
        <taxon>Teleostei</taxon>
        <taxon>Neoteleostei</taxon>
        <taxon>Acanthomorphata</taxon>
        <taxon>Ovalentaria</taxon>
        <taxon>Cichlomorphae</taxon>
        <taxon>Cichliformes</taxon>
        <taxon>Cichlidae</taxon>
        <taxon>African cichlids</taxon>
        <taxon>Pseudocrenilabrinae</taxon>
        <taxon>Haplochromini</taxon>
        <taxon>Astatotilapia</taxon>
    </lineage>
</organism>
<dbReference type="Pfam" id="PF00270">
    <property type="entry name" value="DEAD"/>
    <property type="match status" value="1"/>
</dbReference>
<feature type="compositionally biased region" description="Acidic residues" evidence="19">
    <location>
        <begin position="68"/>
        <end position="78"/>
    </location>
</feature>
<feature type="domain" description="Helicase ATP-binding" evidence="20">
    <location>
        <begin position="115"/>
        <end position="294"/>
    </location>
</feature>
<keyword evidence="10" id="KW-0547">Nucleotide-binding</keyword>
<evidence type="ECO:0000256" key="7">
    <source>
        <dbReference type="ARBA" id="ARBA00022490"/>
    </source>
</evidence>
<comment type="similarity">
    <text evidence="5">Belongs to the DEAD box helicase family. DDX21/DDX50 subfamily.</text>
</comment>
<evidence type="ECO:0000256" key="16">
    <source>
        <dbReference type="ARBA" id="ARBA00023163"/>
    </source>
</evidence>
<dbReference type="GO" id="GO:0005739">
    <property type="term" value="C:mitochondrion"/>
    <property type="evidence" value="ECO:0007669"/>
    <property type="project" value="UniProtKB-SubCell"/>
</dbReference>
<dbReference type="InterPro" id="IPR014001">
    <property type="entry name" value="Helicase_ATP-bd"/>
</dbReference>
<keyword evidence="14" id="KW-0694">RNA-binding</keyword>
<feature type="domain" description="Helicase C-terminal" evidence="21">
    <location>
        <begin position="327"/>
        <end position="470"/>
    </location>
</feature>
<dbReference type="Ensembl" id="ENSACLT00000062362.1">
    <property type="protein sequence ID" value="ENSACLP00000059701.1"/>
    <property type="gene ID" value="ENSACLG00000008248.2"/>
</dbReference>
<gene>
    <name evidence="22" type="primary">DDX21</name>
</gene>
<feature type="region of interest" description="Disordered" evidence="19">
    <location>
        <begin position="1"/>
        <end position="83"/>
    </location>
</feature>
<evidence type="ECO:0000256" key="3">
    <source>
        <dbReference type="ARBA" id="ARBA00004604"/>
    </source>
</evidence>
<dbReference type="SMART" id="SM00487">
    <property type="entry name" value="DEXDc"/>
    <property type="match status" value="1"/>
</dbReference>
<dbReference type="PROSITE" id="PS51192">
    <property type="entry name" value="HELICASE_ATP_BIND_1"/>
    <property type="match status" value="1"/>
</dbReference>
<evidence type="ECO:0000256" key="18">
    <source>
        <dbReference type="ARBA" id="ARBA00049390"/>
    </source>
</evidence>
<evidence type="ECO:0000256" key="12">
    <source>
        <dbReference type="ARBA" id="ARBA00022806"/>
    </source>
</evidence>
<accession>A0AAX7U2E4</accession>